<dbReference type="EMBL" id="JANAKD010000570">
    <property type="protein sequence ID" value="KAJ3492682.1"/>
    <property type="molecule type" value="Genomic_DNA"/>
</dbReference>
<evidence type="ECO:0000313" key="1">
    <source>
        <dbReference type="EMBL" id="KAJ3492682.1"/>
    </source>
</evidence>
<protein>
    <submittedName>
        <fullName evidence="1">Uncharacterized protein</fullName>
    </submittedName>
</protein>
<dbReference type="Proteomes" id="UP001148737">
    <property type="component" value="Unassembled WGS sequence"/>
</dbReference>
<accession>A0ACC1QT24</accession>
<sequence length="307" mass="33765">MGLVRQSDWGVETWWEKQTETIAIRRQLRREFKTSGATVTDASHKTQNPKPQPLVRPLVSTVVLNGGTQQPTQSLPELERKPANHRLKHKAARPVNFGIVLFPAFQLLDAAGPLDALNILSRSHGINLYIIAATLDSVSTKLATTGQSGSNFGQSIQPTHTFETAPPIDVLIIPGGQGTRYPGVTNVIEYIQKIFPSLQYLIAICTGSGLAARAGVLDGRRATTNKLSWDSTVALRDEVDWVHRARWVQDEHVWTSSGISAGIDVTFAWIAHVYGHETAQAIANRMEYSMVTDSDNDPFAALYSKDK</sequence>
<comment type="caution">
    <text evidence="1">The sequence shown here is derived from an EMBL/GenBank/DDBJ whole genome shotgun (WGS) entry which is preliminary data.</text>
</comment>
<gene>
    <name evidence="1" type="ORF">NLG97_g5213</name>
</gene>
<reference evidence="1" key="1">
    <citation type="submission" date="2022-07" db="EMBL/GenBank/DDBJ databases">
        <title>Genome Sequence of Lecanicillium saksenae.</title>
        <authorList>
            <person name="Buettner E."/>
        </authorList>
    </citation>
    <scope>NUCLEOTIDE SEQUENCE</scope>
    <source>
        <strain evidence="1">VT-O1</strain>
    </source>
</reference>
<evidence type="ECO:0000313" key="2">
    <source>
        <dbReference type="Proteomes" id="UP001148737"/>
    </source>
</evidence>
<name>A0ACC1QT24_9HYPO</name>
<organism evidence="1 2">
    <name type="scientific">Lecanicillium saksenae</name>
    <dbReference type="NCBI Taxonomy" id="468837"/>
    <lineage>
        <taxon>Eukaryota</taxon>
        <taxon>Fungi</taxon>
        <taxon>Dikarya</taxon>
        <taxon>Ascomycota</taxon>
        <taxon>Pezizomycotina</taxon>
        <taxon>Sordariomycetes</taxon>
        <taxon>Hypocreomycetidae</taxon>
        <taxon>Hypocreales</taxon>
        <taxon>Cordycipitaceae</taxon>
        <taxon>Lecanicillium</taxon>
    </lineage>
</organism>
<proteinExistence type="predicted"/>
<keyword evidence="2" id="KW-1185">Reference proteome</keyword>